<evidence type="ECO:0000313" key="4">
    <source>
        <dbReference type="Proteomes" id="UP000091926"/>
    </source>
</evidence>
<dbReference type="STRING" id="463014.BAU07_04290"/>
<evidence type="ECO:0000256" key="1">
    <source>
        <dbReference type="ARBA" id="ARBA00006987"/>
    </source>
</evidence>
<dbReference type="Proteomes" id="UP000091926">
    <property type="component" value="Chromosome"/>
</dbReference>
<comment type="similarity">
    <text evidence="1">Belongs to the UPF0065 (bug) family.</text>
</comment>
<protein>
    <recommendedName>
        <fullName evidence="5">ABC transporter substrate-binding protein</fullName>
    </recommendedName>
</protein>
<dbReference type="PANTHER" id="PTHR42928:SF5">
    <property type="entry name" value="BLR1237 PROTEIN"/>
    <property type="match status" value="1"/>
</dbReference>
<dbReference type="Gene3D" id="3.40.190.10">
    <property type="entry name" value="Periplasmic binding protein-like II"/>
    <property type="match status" value="1"/>
</dbReference>
<dbReference type="PROSITE" id="PS51257">
    <property type="entry name" value="PROKAR_LIPOPROTEIN"/>
    <property type="match status" value="1"/>
</dbReference>
<organism evidence="3 4">
    <name type="scientific">Bordetella flabilis</name>
    <dbReference type="NCBI Taxonomy" id="463014"/>
    <lineage>
        <taxon>Bacteria</taxon>
        <taxon>Pseudomonadati</taxon>
        <taxon>Pseudomonadota</taxon>
        <taxon>Betaproteobacteria</taxon>
        <taxon>Burkholderiales</taxon>
        <taxon>Alcaligenaceae</taxon>
        <taxon>Bordetella</taxon>
    </lineage>
</organism>
<keyword evidence="4" id="KW-1185">Reference proteome</keyword>
<accession>A0A193G9D1</accession>
<proteinExistence type="inferred from homology"/>
<feature type="chain" id="PRO_5008258665" description="ABC transporter substrate-binding protein" evidence="2">
    <location>
        <begin position="25"/>
        <end position="326"/>
    </location>
</feature>
<dbReference type="KEGG" id="bfz:BAU07_04290"/>
<evidence type="ECO:0000256" key="2">
    <source>
        <dbReference type="SAM" id="SignalP"/>
    </source>
</evidence>
<sequence length="326" mass="33405">MTRHTLAWGAALALSCALMPAARAADSFPAQPIRIVVPYAPGGASDVLARLLASTPGPALGDRIIIENRAGGASVAGTNAVATAQPNGYTLGVVDSAFPINATLLGDKLPYDTRKDFRAVILVATSPIVLSVNKDVPAHSVAELVALAKAQPNRLNFSSAGNGTALHLAGERFNMATGAGLVHVPYRGGAPSVMAVVGGETQVNFSAPSTVLPHIQSGRLRALAVTGTHRLPSMPDVPTFAEAGVPEETGVISFGVIAPKGVPDAVIDKLAAGFEERLKTQALAQRIAELGFEAGGGGAADYASFLDKEIAASREIIQKAHITTAE</sequence>
<dbReference type="PIRSF" id="PIRSF017082">
    <property type="entry name" value="YflP"/>
    <property type="match status" value="1"/>
</dbReference>
<dbReference type="SUPFAM" id="SSF53850">
    <property type="entry name" value="Periplasmic binding protein-like II"/>
    <property type="match status" value="1"/>
</dbReference>
<dbReference type="Gene3D" id="3.40.190.150">
    <property type="entry name" value="Bordetella uptake gene, domain 1"/>
    <property type="match status" value="1"/>
</dbReference>
<gene>
    <name evidence="3" type="ORF">BAU07_04290</name>
</gene>
<evidence type="ECO:0000313" key="3">
    <source>
        <dbReference type="EMBL" id="ANN76440.1"/>
    </source>
</evidence>
<feature type="signal peptide" evidence="2">
    <location>
        <begin position="1"/>
        <end position="24"/>
    </location>
</feature>
<reference evidence="3 4" key="1">
    <citation type="submission" date="2016-06" db="EMBL/GenBank/DDBJ databases">
        <title>Complete genome sequences of Bordetella bronchialis and Bordetella flabilis.</title>
        <authorList>
            <person name="LiPuma J.J."/>
            <person name="Spilker T."/>
        </authorList>
    </citation>
    <scope>NUCLEOTIDE SEQUENCE [LARGE SCALE GENOMIC DNA]</scope>
    <source>
        <strain evidence="3 4">AU10664</strain>
    </source>
</reference>
<dbReference type="InterPro" id="IPR005064">
    <property type="entry name" value="BUG"/>
</dbReference>
<dbReference type="AlphaFoldDB" id="A0A193G9D1"/>
<name>A0A193G9D1_9BORD</name>
<dbReference type="EMBL" id="CP016172">
    <property type="protein sequence ID" value="ANN76440.1"/>
    <property type="molecule type" value="Genomic_DNA"/>
</dbReference>
<evidence type="ECO:0008006" key="5">
    <source>
        <dbReference type="Google" id="ProtNLM"/>
    </source>
</evidence>
<dbReference type="InterPro" id="IPR042100">
    <property type="entry name" value="Bug_dom1"/>
</dbReference>
<dbReference type="RefSeq" id="WP_066654444.1">
    <property type="nucleotide sequence ID" value="NZ_CBCSCL010000010.1"/>
</dbReference>
<dbReference type="OrthoDB" id="8839530at2"/>
<keyword evidence="2" id="KW-0732">Signal</keyword>
<dbReference type="PANTHER" id="PTHR42928">
    <property type="entry name" value="TRICARBOXYLATE-BINDING PROTEIN"/>
    <property type="match status" value="1"/>
</dbReference>
<dbReference type="Pfam" id="PF03401">
    <property type="entry name" value="TctC"/>
    <property type="match status" value="1"/>
</dbReference>